<dbReference type="GO" id="GO:0006950">
    <property type="term" value="P:response to stress"/>
    <property type="evidence" value="ECO:0007669"/>
    <property type="project" value="TreeGrafter"/>
</dbReference>
<gene>
    <name evidence="2" type="ORF">IAG44_42525</name>
</gene>
<reference evidence="2 3" key="1">
    <citation type="submission" date="2020-08" db="EMBL/GenBank/DDBJ databases">
        <title>A novel species.</title>
        <authorList>
            <person name="Gao J."/>
        </authorList>
    </citation>
    <scope>NUCLEOTIDE SEQUENCE [LARGE SCALE GENOMIC DNA]</scope>
    <source>
        <strain evidence="2 3">CRXT-G-22</strain>
    </source>
</reference>
<dbReference type="Proteomes" id="UP000516052">
    <property type="component" value="Chromosome"/>
</dbReference>
<sequence length="126" mass="13947">MRRRLADFQLTPAEFDVLTALRRTGDPYRMKPNRLARALMLSSGGTTNVTHRLVARGLVVREADPEDARSTWLRLTPEGVDTAERAVVSVGEATQSDLFDGAPTDLVEKTTAALRELFAAAPRLRR</sequence>
<dbReference type="GO" id="GO:0003700">
    <property type="term" value="F:DNA-binding transcription factor activity"/>
    <property type="evidence" value="ECO:0007669"/>
    <property type="project" value="InterPro"/>
</dbReference>
<dbReference type="AlphaFoldDB" id="A0A7H0ITU6"/>
<dbReference type="PANTHER" id="PTHR33164">
    <property type="entry name" value="TRANSCRIPTIONAL REGULATOR, MARR FAMILY"/>
    <property type="match status" value="1"/>
</dbReference>
<feature type="domain" description="HTH marR-type" evidence="1">
    <location>
        <begin position="1"/>
        <end position="119"/>
    </location>
</feature>
<dbReference type="PANTHER" id="PTHR33164:SF104">
    <property type="entry name" value="TRANSCRIPTIONAL REGULATORY PROTEIN"/>
    <property type="match status" value="1"/>
</dbReference>
<proteinExistence type="predicted"/>
<evidence type="ECO:0000259" key="1">
    <source>
        <dbReference type="PROSITE" id="PS50995"/>
    </source>
</evidence>
<dbReference type="PROSITE" id="PS50995">
    <property type="entry name" value="HTH_MARR_2"/>
    <property type="match status" value="1"/>
</dbReference>
<dbReference type="InterPro" id="IPR036390">
    <property type="entry name" value="WH_DNA-bd_sf"/>
</dbReference>
<dbReference type="InterPro" id="IPR000835">
    <property type="entry name" value="HTH_MarR-typ"/>
</dbReference>
<dbReference type="Pfam" id="PF12802">
    <property type="entry name" value="MarR_2"/>
    <property type="match status" value="1"/>
</dbReference>
<evidence type="ECO:0000313" key="2">
    <source>
        <dbReference type="EMBL" id="QNP76212.1"/>
    </source>
</evidence>
<dbReference type="InterPro" id="IPR039422">
    <property type="entry name" value="MarR/SlyA-like"/>
</dbReference>
<protein>
    <submittedName>
        <fullName evidence="2">MarR family transcriptional regulator</fullName>
    </submittedName>
</protein>
<name>A0A7H0ITU6_9ACTN</name>
<dbReference type="EMBL" id="CP060828">
    <property type="protein sequence ID" value="QNP76212.1"/>
    <property type="molecule type" value="Genomic_DNA"/>
</dbReference>
<evidence type="ECO:0000313" key="3">
    <source>
        <dbReference type="Proteomes" id="UP000516052"/>
    </source>
</evidence>
<dbReference type="SMART" id="SM00347">
    <property type="entry name" value="HTH_MARR"/>
    <property type="match status" value="1"/>
</dbReference>
<organism evidence="2 3">
    <name type="scientific">Streptomyces roseirectus</name>
    <dbReference type="NCBI Taxonomy" id="2768066"/>
    <lineage>
        <taxon>Bacteria</taxon>
        <taxon>Bacillati</taxon>
        <taxon>Actinomycetota</taxon>
        <taxon>Actinomycetes</taxon>
        <taxon>Kitasatosporales</taxon>
        <taxon>Streptomycetaceae</taxon>
        <taxon>Streptomyces</taxon>
    </lineage>
</organism>
<dbReference type="KEGG" id="sroi:IAG44_42525"/>
<keyword evidence="3" id="KW-1185">Reference proteome</keyword>
<dbReference type="SUPFAM" id="SSF46785">
    <property type="entry name" value="Winged helix' DNA-binding domain"/>
    <property type="match status" value="1"/>
</dbReference>
<dbReference type="InterPro" id="IPR036388">
    <property type="entry name" value="WH-like_DNA-bd_sf"/>
</dbReference>
<accession>A0A7H0ITU6</accession>
<dbReference type="Gene3D" id="1.10.10.10">
    <property type="entry name" value="Winged helix-like DNA-binding domain superfamily/Winged helix DNA-binding domain"/>
    <property type="match status" value="1"/>
</dbReference>